<dbReference type="InterPro" id="IPR008538">
    <property type="entry name" value="Uma2"/>
</dbReference>
<reference evidence="2 3" key="1">
    <citation type="journal article" date="2016" name="Antonie Van Leeuwenhoek">
        <title>Nocardia donostiensis sp. nov., isolated from human respiratory specimens.</title>
        <authorList>
            <person name="Ercibengoa M."/>
            <person name="Bell M."/>
            <person name="Marimon J.M."/>
            <person name="Humrighouse B."/>
            <person name="Klenk H.P."/>
            <person name="Potter G."/>
            <person name="Perez-Trallero E."/>
        </authorList>
    </citation>
    <scope>NUCLEOTIDE SEQUENCE [LARGE SCALE GENOMIC DNA]</scope>
    <source>
        <strain evidence="2 3">X1655</strain>
    </source>
</reference>
<dbReference type="STRING" id="1538463.B0T36_10220"/>
<feature type="domain" description="Putative restriction endonuclease" evidence="1">
    <location>
        <begin position="14"/>
        <end position="182"/>
    </location>
</feature>
<sequence length="205" mass="22284">MTAVHESLMTPGEFEELDRCAGQVSENVRLEFVAGKLGAKAVPDGDHERIIQGLIRLFVLLRPDLCLFTGQGLKVQRHRNGRARPDGVLAVGDAFAGQGQWADPAPVLMVVEVTSRDQDTEQRDRCDKPVAYASTGIPIYLLIDRTSGEVTVFSQPSETRYRSRTTVPFGAVVQIPDPIGVALDSEPLKHGYEDAQSLNTAITGA</sequence>
<evidence type="ECO:0000313" key="3">
    <source>
        <dbReference type="Proteomes" id="UP000188836"/>
    </source>
</evidence>
<comment type="caution">
    <text evidence="2">The sequence shown here is derived from an EMBL/GenBank/DDBJ whole genome shotgun (WGS) entry which is preliminary data.</text>
</comment>
<name>A0A1W0AXU1_9NOCA</name>
<evidence type="ECO:0000313" key="2">
    <source>
        <dbReference type="EMBL" id="ONM47607.1"/>
    </source>
</evidence>
<keyword evidence="3" id="KW-1185">Reference proteome</keyword>
<dbReference type="InterPro" id="IPR012296">
    <property type="entry name" value="Nuclease_put_TT1808"/>
</dbReference>
<gene>
    <name evidence="2" type="ORF">B0T46_17080</name>
</gene>
<dbReference type="RefSeq" id="WP_077118380.1">
    <property type="nucleotide sequence ID" value="NZ_LOKT01000006.1"/>
</dbReference>
<dbReference type="InterPro" id="IPR011335">
    <property type="entry name" value="Restrct_endonuc-II-like"/>
</dbReference>
<dbReference type="PANTHER" id="PTHR35400">
    <property type="entry name" value="SLR1083 PROTEIN"/>
    <property type="match status" value="1"/>
</dbReference>
<dbReference type="EMBL" id="MUMY01000014">
    <property type="protein sequence ID" value="ONM47607.1"/>
    <property type="molecule type" value="Genomic_DNA"/>
</dbReference>
<dbReference type="Pfam" id="PF05685">
    <property type="entry name" value="Uma2"/>
    <property type="match status" value="1"/>
</dbReference>
<dbReference type="AlphaFoldDB" id="A0A1W0AXU1"/>
<protein>
    <recommendedName>
        <fullName evidence="1">Putative restriction endonuclease domain-containing protein</fullName>
    </recommendedName>
</protein>
<organism evidence="2 3">
    <name type="scientific">Nocardia donostiensis</name>
    <dbReference type="NCBI Taxonomy" id="1538463"/>
    <lineage>
        <taxon>Bacteria</taxon>
        <taxon>Bacillati</taxon>
        <taxon>Actinomycetota</taxon>
        <taxon>Actinomycetes</taxon>
        <taxon>Mycobacteriales</taxon>
        <taxon>Nocardiaceae</taxon>
        <taxon>Nocardia</taxon>
    </lineage>
</organism>
<dbReference type="SUPFAM" id="SSF52980">
    <property type="entry name" value="Restriction endonuclease-like"/>
    <property type="match status" value="1"/>
</dbReference>
<dbReference type="Gene3D" id="3.90.1570.10">
    <property type="entry name" value="tt1808, chain A"/>
    <property type="match status" value="1"/>
</dbReference>
<evidence type="ECO:0000259" key="1">
    <source>
        <dbReference type="Pfam" id="PF05685"/>
    </source>
</evidence>
<dbReference type="CDD" id="cd06260">
    <property type="entry name" value="DUF820-like"/>
    <property type="match status" value="1"/>
</dbReference>
<proteinExistence type="predicted"/>
<dbReference type="OrthoDB" id="4537149at2"/>
<dbReference type="PANTHER" id="PTHR35400:SF3">
    <property type="entry name" value="SLL1072 PROTEIN"/>
    <property type="match status" value="1"/>
</dbReference>
<accession>A0A1W0AXU1</accession>
<dbReference type="Proteomes" id="UP000188836">
    <property type="component" value="Unassembled WGS sequence"/>
</dbReference>